<keyword evidence="3" id="KW-1185">Reference proteome</keyword>
<dbReference type="Proteomes" id="UP000766904">
    <property type="component" value="Unassembled WGS sequence"/>
</dbReference>
<gene>
    <name evidence="2" type="ORF">CV102_25100</name>
</gene>
<dbReference type="EMBL" id="PHNJ01000026">
    <property type="protein sequence ID" value="TYL35955.1"/>
    <property type="molecule type" value="Genomic_DNA"/>
</dbReference>
<accession>A0A8J8Q2J8</accession>
<proteinExistence type="predicted"/>
<feature type="transmembrane region" description="Helical" evidence="1">
    <location>
        <begin position="62"/>
        <end position="82"/>
    </location>
</feature>
<feature type="transmembrane region" description="Helical" evidence="1">
    <location>
        <begin position="30"/>
        <end position="50"/>
    </location>
</feature>
<dbReference type="AlphaFoldDB" id="A0A8J8Q2J8"/>
<organism evidence="2 3">
    <name type="scientific">Natronococcus pandeyae</name>
    <dbReference type="NCBI Taxonomy" id="2055836"/>
    <lineage>
        <taxon>Archaea</taxon>
        <taxon>Methanobacteriati</taxon>
        <taxon>Methanobacteriota</taxon>
        <taxon>Stenosarchaea group</taxon>
        <taxon>Halobacteria</taxon>
        <taxon>Halobacteriales</taxon>
        <taxon>Natrialbaceae</taxon>
        <taxon>Natronococcus</taxon>
    </lineage>
</organism>
<reference evidence="2" key="1">
    <citation type="submission" date="2017-11" db="EMBL/GenBank/DDBJ databases">
        <authorList>
            <person name="Kajale S.C."/>
            <person name="Sharma A."/>
        </authorList>
    </citation>
    <scope>NUCLEOTIDE SEQUENCE</scope>
    <source>
        <strain evidence="2">LS1_42</strain>
    </source>
</reference>
<dbReference type="OrthoDB" id="378338at2157"/>
<evidence type="ECO:0000256" key="1">
    <source>
        <dbReference type="SAM" id="Phobius"/>
    </source>
</evidence>
<keyword evidence="1" id="KW-0812">Transmembrane</keyword>
<evidence type="ECO:0000313" key="3">
    <source>
        <dbReference type="Proteomes" id="UP000766904"/>
    </source>
</evidence>
<name>A0A8J8Q2J8_9EURY</name>
<keyword evidence="1" id="KW-0472">Membrane</keyword>
<sequence>MAQHTKSESGETASSVETSGWFYLDPVSKLMVAGCILGLLVVYVPVLYSAELTVGDLPWMFVSKPIVGLGLASSFVGATYYVDFKREGGD</sequence>
<comment type="caution">
    <text evidence="2">The sequence shown here is derived from an EMBL/GenBank/DDBJ whole genome shotgun (WGS) entry which is preliminary data.</text>
</comment>
<dbReference type="RefSeq" id="WP_148860704.1">
    <property type="nucleotide sequence ID" value="NZ_PHNJ01000026.1"/>
</dbReference>
<keyword evidence="1" id="KW-1133">Transmembrane helix</keyword>
<evidence type="ECO:0000313" key="2">
    <source>
        <dbReference type="EMBL" id="TYL35955.1"/>
    </source>
</evidence>
<protein>
    <submittedName>
        <fullName evidence="2">Uncharacterized protein</fullName>
    </submittedName>
</protein>